<evidence type="ECO:0000256" key="4">
    <source>
        <dbReference type="ARBA" id="ARBA00022801"/>
    </source>
</evidence>
<evidence type="ECO:0000259" key="7">
    <source>
        <dbReference type="Pfam" id="PF00557"/>
    </source>
</evidence>
<dbReference type="InterPro" id="IPR002467">
    <property type="entry name" value="Pept_M24A_MAP1"/>
</dbReference>
<feature type="binding site" evidence="5">
    <location>
        <position position="335"/>
    </location>
    <ligand>
        <name>a divalent metal cation</name>
        <dbReference type="ChEBI" id="CHEBI:60240"/>
        <label>2</label>
        <note>catalytic</note>
    </ligand>
</feature>
<comment type="function">
    <text evidence="6">Cotranslationally removes the N-terminal methionine from nascent proteins. The N-terminal methionine is often cleaved when the second residue in the primary sequence is small and uncharged (Met-Ala-, Cys, Gly, Pro, Ser, Thr, or Val).</text>
</comment>
<comment type="similarity">
    <text evidence="5">Belongs to the peptidase M24A family. Methionine aminopeptidase type 1 subfamily.</text>
</comment>
<evidence type="ECO:0000313" key="8">
    <source>
        <dbReference type="EMBL" id="KAJ2680771.1"/>
    </source>
</evidence>
<dbReference type="InterPro" id="IPR001714">
    <property type="entry name" value="Pept_M24_MAP"/>
</dbReference>
<feature type="domain" description="Peptidase M24" evidence="7">
    <location>
        <begin position="115"/>
        <end position="341"/>
    </location>
</feature>
<evidence type="ECO:0000256" key="3">
    <source>
        <dbReference type="ARBA" id="ARBA00022723"/>
    </source>
</evidence>
<dbReference type="GO" id="GO:0070006">
    <property type="term" value="F:metalloaminopeptidase activity"/>
    <property type="evidence" value="ECO:0007669"/>
    <property type="project" value="UniProtKB-UniRule"/>
</dbReference>
<protein>
    <recommendedName>
        <fullName evidence="6">Methionine aminopeptidase</fullName>
        <ecNumber evidence="6">3.4.11.18</ecNumber>
    </recommendedName>
</protein>
<feature type="binding site" evidence="5">
    <location>
        <position position="198"/>
    </location>
    <ligand>
        <name>a divalent metal cation</name>
        <dbReference type="ChEBI" id="CHEBI:60240"/>
        <label>1</label>
    </ligand>
</feature>
<dbReference type="PANTHER" id="PTHR43330">
    <property type="entry name" value="METHIONINE AMINOPEPTIDASE"/>
    <property type="match status" value="1"/>
</dbReference>
<dbReference type="PANTHER" id="PTHR43330:SF8">
    <property type="entry name" value="METHIONINE AMINOPEPTIDASE 1D, MITOCHONDRIAL"/>
    <property type="match status" value="1"/>
</dbReference>
<dbReference type="Gene3D" id="3.90.230.10">
    <property type="entry name" value="Creatinase/methionine aminopeptidase superfamily"/>
    <property type="match status" value="1"/>
</dbReference>
<feature type="binding site" evidence="5">
    <location>
        <position position="209"/>
    </location>
    <ligand>
        <name>a divalent metal cation</name>
        <dbReference type="ChEBI" id="CHEBI:60240"/>
        <label>2</label>
        <note>catalytic</note>
    </ligand>
</feature>
<evidence type="ECO:0000313" key="9">
    <source>
        <dbReference type="Proteomes" id="UP001151518"/>
    </source>
</evidence>
<evidence type="ECO:0000256" key="5">
    <source>
        <dbReference type="HAMAP-Rule" id="MF_03174"/>
    </source>
</evidence>
<sequence>MFKRQIWSTVRPGFEIVMQRRALGMSMAMRQPRISIRELRSQQQQQIRYEQGSQHYLFGKYRRMVPGTLLASKPRPKEPSLECVPADIRRPPYAKTGIPPSWVTQVPILTPEEIDCMREASAIARDALTLGGSMVKPGVCTEEIDRVIHAFIIAHGAYPSCLNYMGFPKSVCTSVNNVIAHGIPDSQELVDGDFINIDVTVYKNGFHGDTSATFAAGSVDVAGRKLMDATKEALDLAIQVCGPGVPFRMIGETIEASIAPLGYTISEELTGHGLGRDFHQNPLIYHHYNEEPEEMAPGMAFTIEPIVCQGVAKGILWPDGWTISTKDGGRSAQYEHTLVVTSNGVEVLTA</sequence>
<feature type="binding site" evidence="5">
    <location>
        <position position="181"/>
    </location>
    <ligand>
        <name>substrate</name>
    </ligand>
</feature>
<evidence type="ECO:0000256" key="6">
    <source>
        <dbReference type="RuleBase" id="RU003653"/>
    </source>
</evidence>
<dbReference type="GO" id="GO:0006508">
    <property type="term" value="P:proteolysis"/>
    <property type="evidence" value="ECO:0007669"/>
    <property type="project" value="UniProtKB-KW"/>
</dbReference>
<keyword evidence="4 5" id="KW-0378">Hydrolase</keyword>
<evidence type="ECO:0000256" key="1">
    <source>
        <dbReference type="ARBA" id="ARBA00022438"/>
    </source>
</evidence>
<dbReference type="AlphaFoldDB" id="A0A9W8L0I6"/>
<dbReference type="GO" id="GO:0004239">
    <property type="term" value="F:initiator methionyl aminopeptidase activity"/>
    <property type="evidence" value="ECO:0007669"/>
    <property type="project" value="UniProtKB-UniRule"/>
</dbReference>
<feature type="binding site" evidence="5">
    <location>
        <position position="304"/>
    </location>
    <ligand>
        <name>a divalent metal cation</name>
        <dbReference type="ChEBI" id="CHEBI:60240"/>
        <label>2</label>
        <note>catalytic</note>
    </ligand>
</feature>
<dbReference type="EC" id="3.4.11.18" evidence="6"/>
<dbReference type="NCBIfam" id="TIGR00500">
    <property type="entry name" value="met_pdase_I"/>
    <property type="match status" value="1"/>
</dbReference>
<keyword evidence="1 5" id="KW-0031">Aminopeptidase</keyword>
<organism evidence="8 9">
    <name type="scientific">Coemansia spiralis</name>
    <dbReference type="NCBI Taxonomy" id="417178"/>
    <lineage>
        <taxon>Eukaryota</taxon>
        <taxon>Fungi</taxon>
        <taxon>Fungi incertae sedis</taxon>
        <taxon>Zoopagomycota</taxon>
        <taxon>Kickxellomycotina</taxon>
        <taxon>Kickxellomycetes</taxon>
        <taxon>Kickxellales</taxon>
        <taxon>Kickxellaceae</taxon>
        <taxon>Coemansia</taxon>
    </lineage>
</organism>
<feature type="binding site" evidence="5">
    <location>
        <position position="279"/>
    </location>
    <ligand>
        <name>substrate</name>
    </ligand>
</feature>
<gene>
    <name evidence="8" type="ORF">GGI25_000406</name>
</gene>
<comment type="caution">
    <text evidence="8">The sequence shown here is derived from an EMBL/GenBank/DDBJ whole genome shotgun (WGS) entry which is preliminary data.</text>
</comment>
<dbReference type="OrthoDB" id="3209743at2759"/>
<dbReference type="Proteomes" id="UP001151518">
    <property type="component" value="Unassembled WGS sequence"/>
</dbReference>
<dbReference type="SUPFAM" id="SSF55920">
    <property type="entry name" value="Creatinase/aminopeptidase"/>
    <property type="match status" value="1"/>
</dbReference>
<dbReference type="EMBL" id="JANBTW010000003">
    <property type="protein sequence ID" value="KAJ2680771.1"/>
    <property type="molecule type" value="Genomic_DNA"/>
</dbReference>
<dbReference type="HAMAP" id="MF_01974">
    <property type="entry name" value="MetAP_1"/>
    <property type="match status" value="1"/>
</dbReference>
<reference evidence="8" key="1">
    <citation type="submission" date="2022-07" db="EMBL/GenBank/DDBJ databases">
        <title>Phylogenomic reconstructions and comparative analyses of Kickxellomycotina fungi.</title>
        <authorList>
            <person name="Reynolds N.K."/>
            <person name="Stajich J.E."/>
            <person name="Barry K."/>
            <person name="Grigoriev I.V."/>
            <person name="Crous P."/>
            <person name="Smith M.E."/>
        </authorList>
    </citation>
    <scope>NUCLEOTIDE SEQUENCE</scope>
    <source>
        <strain evidence="8">NRRL 3115</strain>
    </source>
</reference>
<evidence type="ECO:0000256" key="2">
    <source>
        <dbReference type="ARBA" id="ARBA00022670"/>
    </source>
</evidence>
<dbReference type="Pfam" id="PF00557">
    <property type="entry name" value="Peptidase_M24"/>
    <property type="match status" value="1"/>
</dbReference>
<dbReference type="PRINTS" id="PR00599">
    <property type="entry name" value="MAPEPTIDASE"/>
</dbReference>
<dbReference type="InterPro" id="IPR036005">
    <property type="entry name" value="Creatinase/aminopeptidase-like"/>
</dbReference>
<proteinExistence type="inferred from homology"/>
<dbReference type="CDD" id="cd01086">
    <property type="entry name" value="MetAP1"/>
    <property type="match status" value="1"/>
</dbReference>
<dbReference type="InterPro" id="IPR000994">
    <property type="entry name" value="Pept_M24"/>
</dbReference>
<name>A0A9W8L0I6_9FUNG</name>
<feature type="binding site" evidence="5">
    <location>
        <position position="272"/>
    </location>
    <ligand>
        <name>a divalent metal cation</name>
        <dbReference type="ChEBI" id="CHEBI:60240"/>
        <label>2</label>
        <note>catalytic</note>
    </ligand>
</feature>
<accession>A0A9W8L0I6</accession>
<keyword evidence="2 5" id="KW-0645">Protease</keyword>
<comment type="cofactor">
    <cofactor evidence="5">
        <name>Co(2+)</name>
        <dbReference type="ChEBI" id="CHEBI:48828"/>
    </cofactor>
    <cofactor evidence="5">
        <name>Zn(2+)</name>
        <dbReference type="ChEBI" id="CHEBI:29105"/>
    </cofactor>
    <cofactor evidence="5">
        <name>Mn(2+)</name>
        <dbReference type="ChEBI" id="CHEBI:29035"/>
    </cofactor>
    <cofactor evidence="5">
        <name>Fe(2+)</name>
        <dbReference type="ChEBI" id="CHEBI:29033"/>
    </cofactor>
    <text evidence="5">Binds 2 divalent metal cations per subunit. Has a high-affinity and a low affinity metal-binding site. The true nature of the physiological cofactor is under debate. The enzyme is active with cobalt, zinc, manganese or divalent iron ions. Most likely, methionine aminopeptidases function as mononuclear Fe(2+)-metalloproteases under physiological conditions, and the catalytically relevant metal-binding site has been assigned to the histidine-containing high-affinity site.</text>
</comment>
<feature type="binding site" evidence="5">
    <location>
        <position position="209"/>
    </location>
    <ligand>
        <name>a divalent metal cation</name>
        <dbReference type="ChEBI" id="CHEBI:60240"/>
        <label>1</label>
    </ligand>
</feature>
<keyword evidence="3 5" id="KW-0479">Metal-binding</keyword>
<dbReference type="GO" id="GO:0046872">
    <property type="term" value="F:metal ion binding"/>
    <property type="evidence" value="ECO:0007669"/>
    <property type="project" value="UniProtKB-UniRule"/>
</dbReference>
<feature type="binding site" evidence="5">
    <location>
        <position position="335"/>
    </location>
    <ligand>
        <name>a divalent metal cation</name>
        <dbReference type="ChEBI" id="CHEBI:60240"/>
        <label>1</label>
    </ligand>
</feature>
<comment type="catalytic activity">
    <reaction evidence="5 6">
        <text>Release of N-terminal amino acids, preferentially methionine, from peptides and arylamides.</text>
        <dbReference type="EC" id="3.4.11.18"/>
    </reaction>
</comment>